<keyword evidence="2" id="KW-1185">Reference proteome</keyword>
<accession>A0ACB6ZS14</accession>
<dbReference type="Proteomes" id="UP000886501">
    <property type="component" value="Unassembled WGS sequence"/>
</dbReference>
<gene>
    <name evidence="1" type="ORF">BDM02DRAFT_3110049</name>
</gene>
<proteinExistence type="predicted"/>
<name>A0ACB6ZS14_THEGA</name>
<sequence>MMSSMRQPNKTLNEPNRRRSSSDSDIQTEYSLPDWSLPRSDYDVASCSSDDDHERIEFDDRKGYHSARRKKLKVRRRWGRTIGSTTHEVPMFCEELTGHVLSVERGPLDADGIEEGEGFFATLTAPYEPPSPSCRPRIDWVKYPRSPFPTSNPNQDDSQVRRVRCPPGLCNCAAEQEVDKDRKSDDDEPIPPLDRDYEVNHDLYTPSGKWEAVRRSPIDGWETLMRIKGKIPN</sequence>
<reference evidence="1" key="2">
    <citation type="journal article" date="2020" name="Nat. Commun.">
        <title>Large-scale genome sequencing of mycorrhizal fungi provides insights into the early evolution of symbiotic traits.</title>
        <authorList>
            <person name="Miyauchi S."/>
            <person name="Kiss E."/>
            <person name="Kuo A."/>
            <person name="Drula E."/>
            <person name="Kohler A."/>
            <person name="Sanchez-Garcia M."/>
            <person name="Morin E."/>
            <person name="Andreopoulos B."/>
            <person name="Barry K.W."/>
            <person name="Bonito G."/>
            <person name="Buee M."/>
            <person name="Carver A."/>
            <person name="Chen C."/>
            <person name="Cichocki N."/>
            <person name="Clum A."/>
            <person name="Culley D."/>
            <person name="Crous P.W."/>
            <person name="Fauchery L."/>
            <person name="Girlanda M."/>
            <person name="Hayes R.D."/>
            <person name="Keri Z."/>
            <person name="LaButti K."/>
            <person name="Lipzen A."/>
            <person name="Lombard V."/>
            <person name="Magnuson J."/>
            <person name="Maillard F."/>
            <person name="Murat C."/>
            <person name="Nolan M."/>
            <person name="Ohm R.A."/>
            <person name="Pangilinan J."/>
            <person name="Pereira M.F."/>
            <person name="Perotto S."/>
            <person name="Peter M."/>
            <person name="Pfister S."/>
            <person name="Riley R."/>
            <person name="Sitrit Y."/>
            <person name="Stielow J.B."/>
            <person name="Szollosi G."/>
            <person name="Zifcakova L."/>
            <person name="Stursova M."/>
            <person name="Spatafora J.W."/>
            <person name="Tedersoo L."/>
            <person name="Vaario L.M."/>
            <person name="Yamada A."/>
            <person name="Yan M."/>
            <person name="Wang P."/>
            <person name="Xu J."/>
            <person name="Bruns T."/>
            <person name="Baldrian P."/>
            <person name="Vilgalys R."/>
            <person name="Dunand C."/>
            <person name="Henrissat B."/>
            <person name="Grigoriev I.V."/>
            <person name="Hibbett D."/>
            <person name="Nagy L.G."/>
            <person name="Martin F.M."/>
        </authorList>
    </citation>
    <scope>NUCLEOTIDE SEQUENCE</scope>
    <source>
        <strain evidence="1">P2</strain>
    </source>
</reference>
<evidence type="ECO:0000313" key="2">
    <source>
        <dbReference type="Proteomes" id="UP000886501"/>
    </source>
</evidence>
<comment type="caution">
    <text evidence="1">The sequence shown here is derived from an EMBL/GenBank/DDBJ whole genome shotgun (WGS) entry which is preliminary data.</text>
</comment>
<evidence type="ECO:0000313" key="1">
    <source>
        <dbReference type="EMBL" id="KAF9651916.1"/>
    </source>
</evidence>
<organism evidence="1 2">
    <name type="scientific">Thelephora ganbajun</name>
    <name type="common">Ganba fungus</name>
    <dbReference type="NCBI Taxonomy" id="370292"/>
    <lineage>
        <taxon>Eukaryota</taxon>
        <taxon>Fungi</taxon>
        <taxon>Dikarya</taxon>
        <taxon>Basidiomycota</taxon>
        <taxon>Agaricomycotina</taxon>
        <taxon>Agaricomycetes</taxon>
        <taxon>Thelephorales</taxon>
        <taxon>Thelephoraceae</taxon>
        <taxon>Thelephora</taxon>
    </lineage>
</organism>
<reference evidence="1" key="1">
    <citation type="submission" date="2019-10" db="EMBL/GenBank/DDBJ databases">
        <authorList>
            <consortium name="DOE Joint Genome Institute"/>
            <person name="Kuo A."/>
            <person name="Miyauchi S."/>
            <person name="Kiss E."/>
            <person name="Drula E."/>
            <person name="Kohler A."/>
            <person name="Sanchez-Garcia M."/>
            <person name="Andreopoulos B."/>
            <person name="Barry K.W."/>
            <person name="Bonito G."/>
            <person name="Buee M."/>
            <person name="Carver A."/>
            <person name="Chen C."/>
            <person name="Cichocki N."/>
            <person name="Clum A."/>
            <person name="Culley D."/>
            <person name="Crous P.W."/>
            <person name="Fauchery L."/>
            <person name="Girlanda M."/>
            <person name="Hayes R."/>
            <person name="Keri Z."/>
            <person name="Labutti K."/>
            <person name="Lipzen A."/>
            <person name="Lombard V."/>
            <person name="Magnuson J."/>
            <person name="Maillard F."/>
            <person name="Morin E."/>
            <person name="Murat C."/>
            <person name="Nolan M."/>
            <person name="Ohm R."/>
            <person name="Pangilinan J."/>
            <person name="Pereira M."/>
            <person name="Perotto S."/>
            <person name="Peter M."/>
            <person name="Riley R."/>
            <person name="Sitrit Y."/>
            <person name="Stielow B."/>
            <person name="Szollosi G."/>
            <person name="Zifcakova L."/>
            <person name="Stursova M."/>
            <person name="Spatafora J.W."/>
            <person name="Tedersoo L."/>
            <person name="Vaario L.-M."/>
            <person name="Yamada A."/>
            <person name="Yan M."/>
            <person name="Wang P."/>
            <person name="Xu J."/>
            <person name="Bruns T."/>
            <person name="Baldrian P."/>
            <person name="Vilgalys R."/>
            <person name="Henrissat B."/>
            <person name="Grigoriev I.V."/>
            <person name="Hibbett D."/>
            <person name="Nagy L.G."/>
            <person name="Martin F.M."/>
        </authorList>
    </citation>
    <scope>NUCLEOTIDE SEQUENCE</scope>
    <source>
        <strain evidence="1">P2</strain>
    </source>
</reference>
<protein>
    <submittedName>
        <fullName evidence="1">Uncharacterized protein</fullName>
    </submittedName>
</protein>
<dbReference type="EMBL" id="MU117972">
    <property type="protein sequence ID" value="KAF9651916.1"/>
    <property type="molecule type" value="Genomic_DNA"/>
</dbReference>